<protein>
    <submittedName>
        <fullName evidence="1">Uncharacterized protein</fullName>
    </submittedName>
</protein>
<keyword evidence="2" id="KW-1185">Reference proteome</keyword>
<reference evidence="1 2" key="1">
    <citation type="journal article" date="2022" name="Genome Biol. Evol.">
        <title>The Spruce Budworm Genome: Reconstructing the Evolutionary History of Antifreeze Proteins.</title>
        <authorList>
            <person name="Beliveau C."/>
            <person name="Gagne P."/>
            <person name="Picq S."/>
            <person name="Vernygora O."/>
            <person name="Keeling C.I."/>
            <person name="Pinkney K."/>
            <person name="Doucet D."/>
            <person name="Wen F."/>
            <person name="Johnston J.S."/>
            <person name="Maaroufi H."/>
            <person name="Boyle B."/>
            <person name="Laroche J."/>
            <person name="Dewar K."/>
            <person name="Juretic N."/>
            <person name="Blackburn G."/>
            <person name="Nisole A."/>
            <person name="Brunet B."/>
            <person name="Brandao M."/>
            <person name="Lumley L."/>
            <person name="Duan J."/>
            <person name="Quan G."/>
            <person name="Lucarotti C.J."/>
            <person name="Roe A.D."/>
            <person name="Sperling F.A.H."/>
            <person name="Levesque R.C."/>
            <person name="Cusson M."/>
        </authorList>
    </citation>
    <scope>NUCLEOTIDE SEQUENCE [LARGE SCALE GENOMIC DNA]</scope>
    <source>
        <strain evidence="1">Glfc:IPQL:Cfum</strain>
    </source>
</reference>
<gene>
    <name evidence="1" type="ORF">MSG28_004766</name>
</gene>
<evidence type="ECO:0000313" key="2">
    <source>
        <dbReference type="Proteomes" id="UP001064048"/>
    </source>
</evidence>
<name>A0ACC0K7K1_CHOFU</name>
<comment type="caution">
    <text evidence="1">The sequence shown here is derived from an EMBL/GenBank/DDBJ whole genome shotgun (WGS) entry which is preliminary data.</text>
</comment>
<evidence type="ECO:0000313" key="1">
    <source>
        <dbReference type="EMBL" id="KAI8432359.1"/>
    </source>
</evidence>
<sequence>MSRVSQIQMKKLLDILSEDGVLVKGQVSYSNTNKQLFWKRVALQLNSVEGGVYKNTWKWCKMWADWKNKTKKKANILLKKKHYNCDQQVTPLTNLELRLLKMIEFPIDDKADMMNMEMVSKVELPEATTDEIPDFLTELTEQHAQLNQNQSSDEEDNTVLGYFAKSKNQFCNVDDLLHDGDSKFEACEESSNAEKKVKMKGKKFKKKKTALEEFKMRTTLALEKERVQQKSEELRLRALELKLKGEELRLKEIEMNKINYLTNIEDEKLKCFKDISSSLKELLDRMRNGTSRFHNIL</sequence>
<dbReference type="Proteomes" id="UP001064048">
    <property type="component" value="Chromosome 7"/>
</dbReference>
<dbReference type="EMBL" id="CM046107">
    <property type="protein sequence ID" value="KAI8432359.1"/>
    <property type="molecule type" value="Genomic_DNA"/>
</dbReference>
<accession>A0ACC0K7K1</accession>
<organism evidence="1 2">
    <name type="scientific">Choristoneura fumiferana</name>
    <name type="common">Spruce budworm moth</name>
    <name type="synonym">Archips fumiferana</name>
    <dbReference type="NCBI Taxonomy" id="7141"/>
    <lineage>
        <taxon>Eukaryota</taxon>
        <taxon>Metazoa</taxon>
        <taxon>Ecdysozoa</taxon>
        <taxon>Arthropoda</taxon>
        <taxon>Hexapoda</taxon>
        <taxon>Insecta</taxon>
        <taxon>Pterygota</taxon>
        <taxon>Neoptera</taxon>
        <taxon>Endopterygota</taxon>
        <taxon>Lepidoptera</taxon>
        <taxon>Glossata</taxon>
        <taxon>Ditrysia</taxon>
        <taxon>Tortricoidea</taxon>
        <taxon>Tortricidae</taxon>
        <taxon>Tortricinae</taxon>
        <taxon>Choristoneura</taxon>
    </lineage>
</organism>
<proteinExistence type="predicted"/>